<dbReference type="RefSeq" id="WP_332616391.1">
    <property type="nucleotide sequence ID" value="NZ_JAXGFP010000003.1"/>
</dbReference>
<feature type="region of interest" description="Disordered" evidence="1">
    <location>
        <begin position="17"/>
        <end position="57"/>
    </location>
</feature>
<dbReference type="InterPro" id="IPR018391">
    <property type="entry name" value="PQQ_b-propeller_rpt"/>
</dbReference>
<reference evidence="3 4" key="1">
    <citation type="journal article" date="2016" name="Int. J. Syst. Evol. Microbiol.">
        <title>Lysobacter erysipheiresistens sp. nov., an antagonist of powdery mildew, isolated from tobacco-cultivated soil.</title>
        <authorList>
            <person name="Xie B."/>
            <person name="Li T."/>
            <person name="Lin X."/>
            <person name="Wang C.J."/>
            <person name="Chen Y.J."/>
            <person name="Liu W.J."/>
            <person name="Zhao Z.W."/>
        </authorList>
    </citation>
    <scope>NUCLEOTIDE SEQUENCE [LARGE SCALE GENOMIC DNA]</scope>
    <source>
        <strain evidence="3 4">RS-LYSO-3</strain>
    </source>
</reference>
<protein>
    <submittedName>
        <fullName evidence="3">PQQ-binding-like beta-propeller repeat protein</fullName>
    </submittedName>
</protein>
<dbReference type="EMBL" id="JAXGFP010000003">
    <property type="protein sequence ID" value="MEG3183949.1"/>
    <property type="molecule type" value="Genomic_DNA"/>
</dbReference>
<keyword evidence="4" id="KW-1185">Reference proteome</keyword>
<dbReference type="Gene3D" id="2.40.128.630">
    <property type="match status" value="1"/>
</dbReference>
<dbReference type="InterPro" id="IPR015943">
    <property type="entry name" value="WD40/YVTN_repeat-like_dom_sf"/>
</dbReference>
<dbReference type="Gene3D" id="2.130.10.10">
    <property type="entry name" value="YVTN repeat-like/Quinoprotein amine dehydrogenase"/>
    <property type="match status" value="1"/>
</dbReference>
<name>A0ABU7YYH5_9GAMM</name>
<dbReference type="Proteomes" id="UP001355056">
    <property type="component" value="Unassembled WGS sequence"/>
</dbReference>
<sequence length="490" mass="50398">MLGGMCLSVVLVACGGGGGGGTEPESESVQSPTPGNPTAPPPTSPPPSPPPPQASTKLEPAWQTMQGNASHTGHVPVQLGRSRPVVAWEWPADPEDASLPAINPVATGNGSVYVATEARYCTATLHALDGLSGAVRWSREFAGTCNFNPPAVSGDRVYVATTGHGSAVLRALRTDNGEQVFGSPFDSQWYELLAPTVYDNAIYTNGGLDGGVYAFDRAGAPLWNGATADTELYAPAVDQTHVFHYSGTSLEIWERATGLHLGSILDTAASGNFASYEGAAVIGGHGNVIVRSRSGDAGGRVLSSFNVGSRQREWTTLRTYDTDPAVADGIVYAASNDGMRVDAIDETNGAVLWSWSPASGQGDSVFLHNIIVTDDVLLVSTDAAVHAVDLATRQSIWRHDQPGQLALSGHFLFITTGGDASDGRLVALDLSGTGGQVTAAATHRQKLGSGSAPEVGSGSAPQVGSGGSALQVIGGAAIAGRLKASSDESR</sequence>
<accession>A0ABU7YYH5</accession>
<evidence type="ECO:0000259" key="2">
    <source>
        <dbReference type="Pfam" id="PF13360"/>
    </source>
</evidence>
<dbReference type="SMART" id="SM00564">
    <property type="entry name" value="PQQ"/>
    <property type="match status" value="5"/>
</dbReference>
<dbReference type="SUPFAM" id="SSF50998">
    <property type="entry name" value="Quinoprotein alcohol dehydrogenase-like"/>
    <property type="match status" value="2"/>
</dbReference>
<feature type="compositionally biased region" description="Pro residues" evidence="1">
    <location>
        <begin position="34"/>
        <end position="53"/>
    </location>
</feature>
<gene>
    <name evidence="3" type="ORF">SNE34_07995</name>
</gene>
<feature type="region of interest" description="Disordered" evidence="1">
    <location>
        <begin position="445"/>
        <end position="466"/>
    </location>
</feature>
<comment type="caution">
    <text evidence="3">The sequence shown here is derived from an EMBL/GenBank/DDBJ whole genome shotgun (WGS) entry which is preliminary data.</text>
</comment>
<evidence type="ECO:0000313" key="3">
    <source>
        <dbReference type="EMBL" id="MEG3183949.1"/>
    </source>
</evidence>
<proteinExistence type="predicted"/>
<dbReference type="PANTHER" id="PTHR34512">
    <property type="entry name" value="CELL SURFACE PROTEIN"/>
    <property type="match status" value="1"/>
</dbReference>
<organism evidence="3 4">
    <name type="scientific">Novilysobacter erysipheiresistens</name>
    <dbReference type="NCBI Taxonomy" id="1749332"/>
    <lineage>
        <taxon>Bacteria</taxon>
        <taxon>Pseudomonadati</taxon>
        <taxon>Pseudomonadota</taxon>
        <taxon>Gammaproteobacteria</taxon>
        <taxon>Lysobacterales</taxon>
        <taxon>Lysobacteraceae</taxon>
        <taxon>Novilysobacter</taxon>
    </lineage>
</organism>
<feature type="domain" description="Pyrrolo-quinoline quinone repeat" evidence="2">
    <location>
        <begin position="124"/>
        <end position="354"/>
    </location>
</feature>
<dbReference type="PANTHER" id="PTHR34512:SF30">
    <property type="entry name" value="OUTER MEMBRANE PROTEIN ASSEMBLY FACTOR BAMB"/>
    <property type="match status" value="1"/>
</dbReference>
<dbReference type="InterPro" id="IPR011047">
    <property type="entry name" value="Quinoprotein_ADH-like_sf"/>
</dbReference>
<evidence type="ECO:0000256" key="1">
    <source>
        <dbReference type="SAM" id="MobiDB-lite"/>
    </source>
</evidence>
<dbReference type="InterPro" id="IPR002372">
    <property type="entry name" value="PQQ_rpt_dom"/>
</dbReference>
<evidence type="ECO:0000313" key="4">
    <source>
        <dbReference type="Proteomes" id="UP001355056"/>
    </source>
</evidence>
<dbReference type="Pfam" id="PF13360">
    <property type="entry name" value="PQQ_2"/>
    <property type="match status" value="1"/>
</dbReference>